<evidence type="ECO:0000313" key="3">
    <source>
        <dbReference type="Proteomes" id="UP001314229"/>
    </source>
</evidence>
<dbReference type="Proteomes" id="UP001314229">
    <property type="component" value="Unassembled WGS sequence"/>
</dbReference>
<proteinExistence type="predicted"/>
<name>A0AAV1PQD1_SCOSC</name>
<accession>A0AAV1PQD1</accession>
<sequence>MPSLEQMNNLSYGCKHETEARRAYEKQMGLEHEGFSCMDSGLWLSPKWPYMGASPDGMVRCDCHGTGICEIKCPHNQRDEINLRMCAGTPGFCLLNDGDDVKLDRSHAYYSQVQGQLHVVGADYCDFVVWNRNDMFVERIVPDFEFWEDAIPKAETFFRNCILPEVLGQQVTKCHVIKKHN</sequence>
<dbReference type="InterPro" id="IPR019080">
    <property type="entry name" value="YqaJ_viral_recombinase"/>
</dbReference>
<protein>
    <submittedName>
        <fullName evidence="2">Uncharacterized protein LOC125246229 isoform X2</fullName>
    </submittedName>
</protein>
<reference evidence="2 3" key="1">
    <citation type="submission" date="2024-01" db="EMBL/GenBank/DDBJ databases">
        <authorList>
            <person name="Alioto T."/>
            <person name="Alioto T."/>
            <person name="Gomez Garrido J."/>
        </authorList>
    </citation>
    <scope>NUCLEOTIDE SEQUENCE [LARGE SCALE GENOMIC DNA]</scope>
</reference>
<organism evidence="2 3">
    <name type="scientific">Scomber scombrus</name>
    <name type="common">Atlantic mackerel</name>
    <name type="synonym">Scomber vernalis</name>
    <dbReference type="NCBI Taxonomy" id="13677"/>
    <lineage>
        <taxon>Eukaryota</taxon>
        <taxon>Metazoa</taxon>
        <taxon>Chordata</taxon>
        <taxon>Craniata</taxon>
        <taxon>Vertebrata</taxon>
        <taxon>Euteleostomi</taxon>
        <taxon>Actinopterygii</taxon>
        <taxon>Neopterygii</taxon>
        <taxon>Teleostei</taxon>
        <taxon>Neoteleostei</taxon>
        <taxon>Acanthomorphata</taxon>
        <taxon>Pelagiaria</taxon>
        <taxon>Scombriformes</taxon>
        <taxon>Scombridae</taxon>
        <taxon>Scomber</taxon>
    </lineage>
</organism>
<dbReference type="PANTHER" id="PTHR47526">
    <property type="entry name" value="ATP-DEPENDENT DNA HELICASE"/>
    <property type="match status" value="1"/>
</dbReference>
<dbReference type="CDD" id="cd22343">
    <property type="entry name" value="PDDEXK_lambda_exonuclease-like"/>
    <property type="match status" value="1"/>
</dbReference>
<dbReference type="Gene3D" id="3.90.320.10">
    <property type="match status" value="1"/>
</dbReference>
<feature type="domain" description="YqaJ viral recombinase" evidence="1">
    <location>
        <begin position="8"/>
        <end position="122"/>
    </location>
</feature>
<evidence type="ECO:0000313" key="2">
    <source>
        <dbReference type="EMBL" id="CAK6972964.1"/>
    </source>
</evidence>
<dbReference type="GO" id="GO:0006281">
    <property type="term" value="P:DNA repair"/>
    <property type="evidence" value="ECO:0007669"/>
    <property type="project" value="UniProtKB-ARBA"/>
</dbReference>
<dbReference type="AlphaFoldDB" id="A0AAV1PQD1"/>
<dbReference type="EMBL" id="CAWUFR010000218">
    <property type="protein sequence ID" value="CAK6972964.1"/>
    <property type="molecule type" value="Genomic_DNA"/>
</dbReference>
<evidence type="ECO:0000259" key="1">
    <source>
        <dbReference type="Pfam" id="PF09588"/>
    </source>
</evidence>
<dbReference type="Pfam" id="PF09588">
    <property type="entry name" value="YqaJ"/>
    <property type="match status" value="1"/>
</dbReference>
<dbReference type="PANTHER" id="PTHR47526:SF4">
    <property type="entry name" value="SWIM-TYPE DOMAIN-CONTAINING PROTEIN"/>
    <property type="match status" value="1"/>
</dbReference>
<dbReference type="InterPro" id="IPR011604">
    <property type="entry name" value="PDDEXK-like_dom_sf"/>
</dbReference>
<dbReference type="SUPFAM" id="SSF52980">
    <property type="entry name" value="Restriction endonuclease-like"/>
    <property type="match status" value="1"/>
</dbReference>
<dbReference type="InterPro" id="IPR011335">
    <property type="entry name" value="Restrct_endonuc-II-like"/>
</dbReference>
<comment type="caution">
    <text evidence="2">The sequence shown here is derived from an EMBL/GenBank/DDBJ whole genome shotgun (WGS) entry which is preliminary data.</text>
</comment>
<keyword evidence="3" id="KW-1185">Reference proteome</keyword>
<gene>
    <name evidence="2" type="ORF">FSCOSCO3_A016093</name>
</gene>